<organism evidence="2 3">
    <name type="scientific">Kluyvera cryocrescens</name>
    <name type="common">Kluyvera citrophila</name>
    <dbReference type="NCBI Taxonomy" id="580"/>
    <lineage>
        <taxon>Bacteria</taxon>
        <taxon>Pseudomonadati</taxon>
        <taxon>Pseudomonadota</taxon>
        <taxon>Gammaproteobacteria</taxon>
        <taxon>Enterobacterales</taxon>
        <taxon>Enterobacteriaceae</taxon>
        <taxon>Kluyvera</taxon>
    </lineage>
</organism>
<feature type="transmembrane region" description="Helical" evidence="1">
    <location>
        <begin position="129"/>
        <end position="150"/>
    </location>
</feature>
<name>A0AAW9CBN8_KLUCR</name>
<dbReference type="InterPro" id="IPR049599">
    <property type="entry name" value="TraX-like"/>
</dbReference>
<keyword evidence="1" id="KW-0472">Membrane</keyword>
<evidence type="ECO:0000313" key="2">
    <source>
        <dbReference type="EMBL" id="MDW3779680.1"/>
    </source>
</evidence>
<keyword evidence="1" id="KW-1133">Transmembrane helix</keyword>
<dbReference type="NCBIfam" id="NF033887">
    <property type="entry name" value="conj_TraX"/>
    <property type="match status" value="1"/>
</dbReference>
<sequence>MARQNTAGASRSKRILIGLLSIVLPIQETKWYLRASRHITARNFERMNKALSEFIPPDESQQEDKHETNWANAIAASGRTPAQLEAGYLAQRRDWRIVFWLLAVPVPLILLLPLYNGNGFTLQQVSTCLVFFSGAGIAWSRALIAAFKLWQLRNHRVSLSERGTFRHFIAENHLFRAAVTDR</sequence>
<evidence type="ECO:0000256" key="1">
    <source>
        <dbReference type="SAM" id="Phobius"/>
    </source>
</evidence>
<proteinExistence type="predicted"/>
<dbReference type="AlphaFoldDB" id="A0AAW9CBN8"/>
<evidence type="ECO:0000313" key="3">
    <source>
        <dbReference type="Proteomes" id="UP001276300"/>
    </source>
</evidence>
<accession>A0AAW9CBN8</accession>
<comment type="caution">
    <text evidence="2">The sequence shown here is derived from an EMBL/GenBank/DDBJ whole genome shotgun (WGS) entry which is preliminary data.</text>
</comment>
<gene>
    <name evidence="2" type="primary">traX</name>
    <name evidence="2" type="ORF">QWU01_23040</name>
</gene>
<keyword evidence="1" id="KW-0812">Transmembrane</keyword>
<dbReference type="RefSeq" id="WP_318243170.1">
    <property type="nucleotide sequence ID" value="NZ_JAUEQX010000023.1"/>
</dbReference>
<dbReference type="Proteomes" id="UP001276300">
    <property type="component" value="Unassembled WGS sequence"/>
</dbReference>
<feature type="transmembrane region" description="Helical" evidence="1">
    <location>
        <begin position="97"/>
        <end position="117"/>
    </location>
</feature>
<dbReference type="EMBL" id="JAUEQX010000023">
    <property type="protein sequence ID" value="MDW3779680.1"/>
    <property type="molecule type" value="Genomic_DNA"/>
</dbReference>
<reference evidence="2" key="1">
    <citation type="journal article" date="2023" name="J Glob Antimicrob Resist">
        <title>Emergence of NDM-1 and KPC-3 carbapenemases in Kluyvera cryocrescens: Investigating genetic heterogeneity and acquisition routes of blaNDM-1 in Enterobacterales species in Portugal.</title>
        <authorList>
            <person name="Loiodice M."/>
            <person name="Ribeiro M."/>
            <person name="Peixe L."/>
            <person name="Novais A."/>
        </authorList>
    </citation>
    <scope>NUCLEOTIDE SEQUENCE</scope>
    <source>
        <strain evidence="2">K629</strain>
    </source>
</reference>
<protein>
    <submittedName>
        <fullName evidence="2">Conjugal transfer protein TraX</fullName>
    </submittedName>
</protein>